<keyword evidence="5" id="KW-0663">Pyridoxal phosphate</keyword>
<dbReference type="Gene3D" id="3.40.640.10">
    <property type="entry name" value="Type I PLP-dependent aspartate aminotransferase-like (Major domain)"/>
    <property type="match status" value="1"/>
</dbReference>
<evidence type="ECO:0000313" key="8">
    <source>
        <dbReference type="EMBL" id="TDQ00483.1"/>
    </source>
</evidence>
<dbReference type="InterPro" id="IPR015422">
    <property type="entry name" value="PyrdxlP-dep_Trfase_small"/>
</dbReference>
<dbReference type="EMBL" id="SNXZ01000002">
    <property type="protein sequence ID" value="TDQ00483.1"/>
    <property type="molecule type" value="Genomic_DNA"/>
</dbReference>
<dbReference type="Pfam" id="PF00155">
    <property type="entry name" value="Aminotran_1_2"/>
    <property type="match status" value="1"/>
</dbReference>
<gene>
    <name evidence="8" type="ORF">EV186_102344</name>
</gene>
<evidence type="ECO:0000256" key="5">
    <source>
        <dbReference type="ARBA" id="ARBA00022898"/>
    </source>
</evidence>
<evidence type="ECO:0000256" key="2">
    <source>
        <dbReference type="ARBA" id="ARBA00007441"/>
    </source>
</evidence>
<evidence type="ECO:0000313" key="9">
    <source>
        <dbReference type="Proteomes" id="UP000295444"/>
    </source>
</evidence>
<comment type="similarity">
    <text evidence="2 6">Belongs to the class-I pyridoxal-phosphate-dependent aminotransferase family.</text>
</comment>
<dbReference type="EC" id="2.6.1.-" evidence="6"/>
<keyword evidence="3 6" id="KW-0032">Aminotransferase</keyword>
<dbReference type="Gene3D" id="3.90.1150.10">
    <property type="entry name" value="Aspartate Aminotransferase, domain 1"/>
    <property type="match status" value="1"/>
</dbReference>
<evidence type="ECO:0000256" key="1">
    <source>
        <dbReference type="ARBA" id="ARBA00001933"/>
    </source>
</evidence>
<proteinExistence type="inferred from homology"/>
<evidence type="ECO:0000256" key="4">
    <source>
        <dbReference type="ARBA" id="ARBA00022679"/>
    </source>
</evidence>
<dbReference type="InterPro" id="IPR015421">
    <property type="entry name" value="PyrdxlP-dep_Trfase_major"/>
</dbReference>
<comment type="caution">
    <text evidence="8">The sequence shown here is derived from an EMBL/GenBank/DDBJ whole genome shotgun (WGS) entry which is preliminary data.</text>
</comment>
<dbReference type="RefSeq" id="WP_208115562.1">
    <property type="nucleotide sequence ID" value="NZ_SNXZ01000002.1"/>
</dbReference>
<dbReference type="Proteomes" id="UP000295444">
    <property type="component" value="Unassembled WGS sequence"/>
</dbReference>
<evidence type="ECO:0000259" key="7">
    <source>
        <dbReference type="Pfam" id="PF00155"/>
    </source>
</evidence>
<dbReference type="InterPro" id="IPR004838">
    <property type="entry name" value="NHTrfase_class1_PyrdxlP-BS"/>
</dbReference>
<dbReference type="GO" id="GO:0005737">
    <property type="term" value="C:cytoplasm"/>
    <property type="evidence" value="ECO:0007669"/>
    <property type="project" value="TreeGrafter"/>
</dbReference>
<dbReference type="InterPro" id="IPR004839">
    <property type="entry name" value="Aminotransferase_I/II_large"/>
</dbReference>
<dbReference type="AlphaFoldDB" id="A0A4R6SFK8"/>
<feature type="domain" description="Aminotransferase class I/classII large" evidence="7">
    <location>
        <begin position="31"/>
        <end position="374"/>
    </location>
</feature>
<dbReference type="PROSITE" id="PS00105">
    <property type="entry name" value="AA_TRANSFER_CLASS_1"/>
    <property type="match status" value="1"/>
</dbReference>
<dbReference type="CDD" id="cd00609">
    <property type="entry name" value="AAT_like"/>
    <property type="match status" value="1"/>
</dbReference>
<name>A0A4R6SFK8_LABRH</name>
<keyword evidence="4 6" id="KW-0808">Transferase</keyword>
<dbReference type="SUPFAM" id="SSF53383">
    <property type="entry name" value="PLP-dependent transferases"/>
    <property type="match status" value="1"/>
</dbReference>
<accession>A0A4R6SFK8</accession>
<dbReference type="GO" id="GO:0016212">
    <property type="term" value="F:kynurenine-oxoglutarate transaminase activity"/>
    <property type="evidence" value="ECO:0007669"/>
    <property type="project" value="TreeGrafter"/>
</dbReference>
<sequence>MRVSRRCTRVAGMELTELLRVAERVKAIDIALGIPAADPPAPVVDAAVAALRAGRHQYADPAGLPELRAALAAGLRRTHGIDVDPATELTITCGATEALFATLLAVTDPGDEVVVVQPCYESYVGMVELVGAVPVVVGLRTDGWRLDPADLAAAVSARTRAIILNTPHNPTGRVFDAAEVGGVLRLCRERGLVCVTDEVYDHYVFDGARHRSPLSLPGGREHVVLAGSLSKTLNATGWRIGFCVADPATTSAIRRVHERTTIGTNRPMQHGAAALALDSLGDNRSWVQQQRDLMVDRLTAMGFAVFRPEGGWFLMADTRPLGVPAGALCRDLVERAGVLVAPGETFFAEGGEDRWLRMTFVRDPAATRDALDRIERFLADRTG</sequence>
<reference evidence="8 9" key="1">
    <citation type="submission" date="2019-03" db="EMBL/GenBank/DDBJ databases">
        <title>Genomic Encyclopedia of Type Strains, Phase IV (KMG-IV): sequencing the most valuable type-strain genomes for metagenomic binning, comparative biology and taxonomic classification.</title>
        <authorList>
            <person name="Goeker M."/>
        </authorList>
    </citation>
    <scope>NUCLEOTIDE SEQUENCE [LARGE SCALE GENOMIC DNA]</scope>
    <source>
        <strain evidence="8 9">DSM 45361</strain>
    </source>
</reference>
<dbReference type="PANTHER" id="PTHR43807">
    <property type="entry name" value="FI04487P"/>
    <property type="match status" value="1"/>
</dbReference>
<dbReference type="FunFam" id="3.40.640.10:FF:000033">
    <property type="entry name" value="Aspartate aminotransferase"/>
    <property type="match status" value="1"/>
</dbReference>
<organism evidence="8 9">
    <name type="scientific">Labedaea rhizosphaerae</name>
    <dbReference type="NCBI Taxonomy" id="598644"/>
    <lineage>
        <taxon>Bacteria</taxon>
        <taxon>Bacillati</taxon>
        <taxon>Actinomycetota</taxon>
        <taxon>Actinomycetes</taxon>
        <taxon>Pseudonocardiales</taxon>
        <taxon>Pseudonocardiaceae</taxon>
        <taxon>Labedaea</taxon>
    </lineage>
</organism>
<keyword evidence="9" id="KW-1185">Reference proteome</keyword>
<dbReference type="PANTHER" id="PTHR43807:SF20">
    <property type="entry name" value="FI04487P"/>
    <property type="match status" value="1"/>
</dbReference>
<dbReference type="GO" id="GO:0030170">
    <property type="term" value="F:pyridoxal phosphate binding"/>
    <property type="evidence" value="ECO:0007669"/>
    <property type="project" value="InterPro"/>
</dbReference>
<dbReference type="InterPro" id="IPR051326">
    <property type="entry name" value="Kynurenine-oxoglutarate_AT"/>
</dbReference>
<evidence type="ECO:0000256" key="6">
    <source>
        <dbReference type="RuleBase" id="RU000481"/>
    </source>
</evidence>
<evidence type="ECO:0000256" key="3">
    <source>
        <dbReference type="ARBA" id="ARBA00022576"/>
    </source>
</evidence>
<protein>
    <recommendedName>
        <fullName evidence="6">Aminotransferase</fullName>
        <ecNumber evidence="6">2.6.1.-</ecNumber>
    </recommendedName>
</protein>
<dbReference type="InterPro" id="IPR015424">
    <property type="entry name" value="PyrdxlP-dep_Trfase"/>
</dbReference>
<comment type="cofactor">
    <cofactor evidence="1 6">
        <name>pyridoxal 5'-phosphate</name>
        <dbReference type="ChEBI" id="CHEBI:597326"/>
    </cofactor>
</comment>